<dbReference type="STRING" id="8355.A0A1L8EP63"/>
<dbReference type="RefSeq" id="XP_018094309.1">
    <property type="nucleotide sequence ID" value="XM_018238820.2"/>
</dbReference>
<feature type="coiled-coil region" evidence="3">
    <location>
        <begin position="98"/>
        <end position="160"/>
    </location>
</feature>
<dbReference type="CTD" id="108702967"/>
<dbReference type="RefSeq" id="XP_018094308.1">
    <property type="nucleotide sequence ID" value="XM_018238819.2"/>
</dbReference>
<dbReference type="PANTHER" id="PTHR15249">
    <property type="entry name" value="TRAF FAMILY MEMBER-ASSOCIATED NF-KAPPA-B ACTIVATOR"/>
    <property type="match status" value="1"/>
</dbReference>
<feature type="domain" description="Tbk1/Ikki binding" evidence="5">
    <location>
        <begin position="195"/>
        <end position="249"/>
    </location>
</feature>
<dbReference type="Proteomes" id="UP000186698">
    <property type="component" value="Chromosome 9_10S"/>
</dbReference>
<dbReference type="AGR" id="Xenbase:XB-GENE-17345318"/>
<dbReference type="Bgee" id="108702967">
    <property type="expression patterns" value="Expressed in muscle tissue and 19 other cell types or tissues"/>
</dbReference>
<evidence type="ECO:0000313" key="7">
    <source>
        <dbReference type="RefSeq" id="XP_018094308.1"/>
    </source>
</evidence>
<keyword evidence="2 3" id="KW-0175">Coiled coil</keyword>
<evidence type="ECO:0000313" key="10">
    <source>
        <dbReference type="Xenbase" id="XB-GENE-17345318"/>
    </source>
</evidence>
<evidence type="ECO:0000256" key="3">
    <source>
        <dbReference type="SAM" id="Coils"/>
    </source>
</evidence>
<evidence type="ECO:0000256" key="4">
    <source>
        <dbReference type="SAM" id="MobiDB-lite"/>
    </source>
</evidence>
<keyword evidence="6" id="KW-1185">Reference proteome</keyword>
<dbReference type="RefSeq" id="XP_041433936.1">
    <property type="nucleotide sequence ID" value="XM_041578002.1"/>
</dbReference>
<accession>A0A1L8EP63</accession>
<evidence type="ECO:0000313" key="9">
    <source>
        <dbReference type="RefSeq" id="XP_041433936.1"/>
    </source>
</evidence>
<evidence type="ECO:0000313" key="6">
    <source>
        <dbReference type="Proteomes" id="UP000186698"/>
    </source>
</evidence>
<reference evidence="7 8" key="1">
    <citation type="submission" date="2022-04" db="UniProtKB">
        <authorList>
            <consortium name="RefSeq"/>
        </authorList>
    </citation>
    <scope>IDENTIFICATION</scope>
    <source>
        <strain evidence="7 8">J_2021</strain>
        <tissue evidence="7 8">Erythrocytes</tissue>
    </source>
</reference>
<feature type="coiled-coil region" evidence="3">
    <location>
        <begin position="13"/>
        <end position="47"/>
    </location>
</feature>
<dbReference type="OrthoDB" id="9937252at2759"/>
<name>A0A1L8EP63_XENLA</name>
<evidence type="ECO:0000256" key="2">
    <source>
        <dbReference type="ARBA" id="ARBA00023054"/>
    </source>
</evidence>
<evidence type="ECO:0000313" key="8">
    <source>
        <dbReference type="RefSeq" id="XP_018094309.1"/>
    </source>
</evidence>
<evidence type="ECO:0000259" key="5">
    <source>
        <dbReference type="Pfam" id="PF12845"/>
    </source>
</evidence>
<organism evidence="7">
    <name type="scientific">Xenopus laevis</name>
    <name type="common">African clawed frog</name>
    <dbReference type="NCBI Taxonomy" id="8355"/>
    <lineage>
        <taxon>Eukaryota</taxon>
        <taxon>Metazoa</taxon>
        <taxon>Chordata</taxon>
        <taxon>Craniata</taxon>
        <taxon>Vertebrata</taxon>
        <taxon>Euteleostomi</taxon>
        <taxon>Amphibia</taxon>
        <taxon>Batrachia</taxon>
        <taxon>Anura</taxon>
        <taxon>Pipoidea</taxon>
        <taxon>Pipidae</taxon>
        <taxon>Xenopodinae</taxon>
        <taxon>Xenopus</taxon>
        <taxon>Xenopus</taxon>
    </lineage>
</organism>
<dbReference type="InterPro" id="IPR039669">
    <property type="entry name" value="TANK"/>
</dbReference>
<evidence type="ECO:0000256" key="1">
    <source>
        <dbReference type="ARBA" id="ARBA00022553"/>
    </source>
</evidence>
<dbReference type="AlphaFoldDB" id="A0A1L8EP63"/>
<dbReference type="GO" id="GO:0043124">
    <property type="term" value="P:negative regulation of canonical NF-kappaB signal transduction"/>
    <property type="evidence" value="ECO:0007669"/>
    <property type="project" value="InterPro"/>
</dbReference>
<dbReference type="Pfam" id="PF12845">
    <property type="entry name" value="TBD"/>
    <property type="match status" value="1"/>
</dbReference>
<gene>
    <name evidence="7 8 9 10" type="primary">tank.S</name>
</gene>
<dbReference type="InterPro" id="IPR024581">
    <property type="entry name" value="TBD"/>
</dbReference>
<keyword evidence="1" id="KW-0597">Phosphoprotein</keyword>
<proteinExistence type="predicted"/>
<dbReference type="PANTHER" id="PTHR15249:SF0">
    <property type="entry name" value="TRAF FAMILY MEMBER-ASSOCIATED NF-KAPPA-B ACTIVATOR"/>
    <property type="match status" value="1"/>
</dbReference>
<feature type="region of interest" description="Disordered" evidence="4">
    <location>
        <begin position="63"/>
        <end position="84"/>
    </location>
</feature>
<sequence>MEINIGEQLNKAYEAYRQACMDKEQAVKQMQQKLDICEQQLHDQSKQIAGLKKYITVLTSRPSTAIDPEKGGVHAPPQSPKPGITEGWKNEGANSFSYEHLQEELSITMQREKHYKEQLENERFKLRKLEESQKAFESVVHKKNEEISILNILLKQANERHISEDYKQQLALEGAVKNKMLPDPKGAVSALDYTRQGIEHIFSEMKEEFSHICRLTRKQSLQLNTFVLKKENSSEIPLQCSMPIQCTDEPNEEEQDLATNVKSDKLPFGSMTPRGLGADDESIFVESLSEFSVKFPPNDDDSEFLQSTPEKLPILNPVLNQHPNQLQTQAPIIGNDFSTTQPKTTDTHHLAGVSCNLENVNYPDLGNNCQGSNLQTAEDSDLLQAVYSPVRKFKNTFYSPEIPDAPESAETPERTVRGPHQDVWKPVLHQEKDVPAPGYRKWDQNSSDVCEFCKAVFPSSRRSHEDFFRHLNSHFNDGQPRTNFLE</sequence>
<dbReference type="PaxDb" id="8355-A0A1L8EP63"/>
<protein>
    <submittedName>
        <fullName evidence="7 8">TRAF family member-associated NF-kappa-B activator isoform X1</fullName>
    </submittedName>
</protein>
<dbReference type="GeneID" id="108702967"/>
<dbReference type="KEGG" id="xla:108702967"/>
<dbReference type="Xenbase" id="XB-GENE-17345318">
    <property type="gene designation" value="tank.S"/>
</dbReference>